<evidence type="ECO:0000256" key="1">
    <source>
        <dbReference type="SAM" id="Phobius"/>
    </source>
</evidence>
<dbReference type="PANTHER" id="PTHR33121:SF70">
    <property type="entry name" value="SIGNALING PROTEIN YKOW"/>
    <property type="match status" value="1"/>
</dbReference>
<dbReference type="PROSITE" id="PS50887">
    <property type="entry name" value="GGDEF"/>
    <property type="match status" value="1"/>
</dbReference>
<evidence type="ECO:0000259" key="3">
    <source>
        <dbReference type="PROSITE" id="PS50885"/>
    </source>
</evidence>
<feature type="transmembrane region" description="Helical" evidence="1">
    <location>
        <begin position="12"/>
        <end position="32"/>
    </location>
</feature>
<dbReference type="SMART" id="SM00267">
    <property type="entry name" value="GGDEF"/>
    <property type="match status" value="1"/>
</dbReference>
<dbReference type="Gene3D" id="6.10.340.10">
    <property type="match status" value="1"/>
</dbReference>
<dbReference type="Gene3D" id="3.30.450.20">
    <property type="entry name" value="PAS domain"/>
    <property type="match status" value="1"/>
</dbReference>
<protein>
    <submittedName>
        <fullName evidence="5">EAL domain-containing protein</fullName>
    </submittedName>
</protein>
<dbReference type="InterPro" id="IPR043128">
    <property type="entry name" value="Rev_trsase/Diguanyl_cyclase"/>
</dbReference>
<dbReference type="SMART" id="SM00304">
    <property type="entry name" value="HAMP"/>
    <property type="match status" value="1"/>
</dbReference>
<dbReference type="InterPro" id="IPR000160">
    <property type="entry name" value="GGDEF_dom"/>
</dbReference>
<dbReference type="Pfam" id="PF00990">
    <property type="entry name" value="GGDEF"/>
    <property type="match status" value="1"/>
</dbReference>
<dbReference type="SUPFAM" id="SSF141868">
    <property type="entry name" value="EAL domain-like"/>
    <property type="match status" value="1"/>
</dbReference>
<keyword evidence="1" id="KW-1133">Transmembrane helix</keyword>
<dbReference type="InterPro" id="IPR003660">
    <property type="entry name" value="HAMP_dom"/>
</dbReference>
<dbReference type="SUPFAM" id="SSF158472">
    <property type="entry name" value="HAMP domain-like"/>
    <property type="match status" value="1"/>
</dbReference>
<feature type="domain" description="EAL" evidence="2">
    <location>
        <begin position="717"/>
        <end position="969"/>
    </location>
</feature>
<dbReference type="CDD" id="cd01949">
    <property type="entry name" value="GGDEF"/>
    <property type="match status" value="1"/>
</dbReference>
<dbReference type="SMART" id="SM00052">
    <property type="entry name" value="EAL"/>
    <property type="match status" value="1"/>
</dbReference>
<dbReference type="InterPro" id="IPR029787">
    <property type="entry name" value="Nucleotide_cyclase"/>
</dbReference>
<dbReference type="PROSITE" id="PS50885">
    <property type="entry name" value="HAMP"/>
    <property type="match status" value="1"/>
</dbReference>
<dbReference type="Gene3D" id="3.30.450.40">
    <property type="match status" value="1"/>
</dbReference>
<proteinExistence type="predicted"/>
<keyword evidence="6" id="KW-1185">Reference proteome</keyword>
<dbReference type="InterPro" id="IPR001633">
    <property type="entry name" value="EAL_dom"/>
</dbReference>
<dbReference type="Gene3D" id="3.30.70.270">
    <property type="match status" value="1"/>
</dbReference>
<dbReference type="Pfam" id="PF13185">
    <property type="entry name" value="GAF_2"/>
    <property type="match status" value="1"/>
</dbReference>
<sequence>MTLNLKSLRIHIIALLGMVMFLVMLVAVFRAYERRSSDISKALLQLQTQTDAIAIQQRQLLQGINTLANTILVNRDLGSLNSRQSCIDTLARFQEWNHALESASILTPDGEMRCSTLANQSQFRGEISRKFLQHVQRSIYPVQHDPMVSGMTEKWSLPIAVSLRNGTDPPKGILLLSFNLDFLRIQFQNNPLQSLMRMGVVDQRGTVYTHYPDPARMVGQDISQTPFHKNILEKGGRGIGEENGLDGQSRIYAFTPFIETPSGTIYVWVSVYKKTATLVANQQFQEAIFVGFILTASSFLLIWLGSEKLFLQPLAAITNAAKRLSQGDYLSRTGIPHDSSEIGQLATTFDDMALAMMDKSEILRLNRTLRVLSSVSSTIIQAKNEEDLLQKICQVIVDTGDYSLAWIAFRKNSTEKEMRIVAHYGANIDILKKIPLSWGGGEYGHGPSMRAFTSGSIELVHHLEKDPGIGPWRQIVKERGYRSVIALPLKEHGDSFGILSIYSTQTNAFSPEEVELLEKMTEELTFGISNHRAHQDRARAEELSARQRRFDLATGLPNSIELDLQLSKFINDAKRSGEELSIIILKIERVSDIQDAIGFFGADTITKQVGILLAQEVGPIYYVARISHDVFSIIIPISIEHPNKAAIRLHTLFEKPFEYSGIPIDVQITIGIALFPKHASDPDTLLRLATIATRQAIVEENWFSFYSDRLEKGKIGQLTLLSNLRKAIREGELILNYQPKVCTTTMAVTGVEALVRWKHPERGMIPPNDFIPLAEQTGLIKPLTYKVLAIAMQQAAQWKKSKTTVRIAVNISPNCLRDTNFSQRLTEMSEQFNIQLNYFDLEITETALMENPEEFREILVNLSKVGMNVFIDDFGTGYSSLAYLAKLPIHALKLDRSFIIQMDDTKHELIVANTITLAHSLGIKVVAEGVETENSVNHLKQRGCDEIQGYIYSKPLAADDFLQWHRLFQDSFSA</sequence>
<dbReference type="InterPro" id="IPR003018">
    <property type="entry name" value="GAF"/>
</dbReference>
<dbReference type="SUPFAM" id="SSF55781">
    <property type="entry name" value="GAF domain-like"/>
    <property type="match status" value="1"/>
</dbReference>
<dbReference type="Gene3D" id="3.20.20.450">
    <property type="entry name" value="EAL domain"/>
    <property type="match status" value="1"/>
</dbReference>
<dbReference type="Pfam" id="PF00563">
    <property type="entry name" value="EAL"/>
    <property type="match status" value="1"/>
</dbReference>
<evidence type="ECO:0000313" key="5">
    <source>
        <dbReference type="EMBL" id="MFC4789637.1"/>
    </source>
</evidence>
<evidence type="ECO:0000259" key="4">
    <source>
        <dbReference type="PROSITE" id="PS50887"/>
    </source>
</evidence>
<dbReference type="EMBL" id="JBHSHJ010000009">
    <property type="protein sequence ID" value="MFC4789637.1"/>
    <property type="molecule type" value="Genomic_DNA"/>
</dbReference>
<organism evidence="5 6">
    <name type="scientific">Giesbergeria sinuosa</name>
    <dbReference type="NCBI Taxonomy" id="80883"/>
    <lineage>
        <taxon>Bacteria</taxon>
        <taxon>Pseudomonadati</taxon>
        <taxon>Pseudomonadota</taxon>
        <taxon>Betaproteobacteria</taxon>
        <taxon>Burkholderiales</taxon>
        <taxon>Comamonadaceae</taxon>
        <taxon>Giesbergeria</taxon>
    </lineage>
</organism>
<feature type="domain" description="HAMP" evidence="3">
    <location>
        <begin position="308"/>
        <end position="361"/>
    </location>
</feature>
<accession>A0ABV9QG00</accession>
<keyword evidence="1" id="KW-0472">Membrane</keyword>
<dbReference type="InterPro" id="IPR050706">
    <property type="entry name" value="Cyclic-di-GMP_PDE-like"/>
</dbReference>
<dbReference type="PANTHER" id="PTHR33121">
    <property type="entry name" value="CYCLIC DI-GMP PHOSPHODIESTERASE PDEF"/>
    <property type="match status" value="1"/>
</dbReference>
<feature type="transmembrane region" description="Helical" evidence="1">
    <location>
        <begin position="287"/>
        <end position="305"/>
    </location>
</feature>
<gene>
    <name evidence="5" type="ORF">ACFO6X_11665</name>
</gene>
<evidence type="ECO:0000313" key="6">
    <source>
        <dbReference type="Proteomes" id="UP001596001"/>
    </source>
</evidence>
<name>A0ABV9QG00_9BURK</name>
<dbReference type="CDD" id="cd06225">
    <property type="entry name" value="HAMP"/>
    <property type="match status" value="1"/>
</dbReference>
<dbReference type="CDD" id="cd18774">
    <property type="entry name" value="PDC2_HK_sensor"/>
    <property type="match status" value="1"/>
</dbReference>
<feature type="domain" description="GGDEF" evidence="4">
    <location>
        <begin position="578"/>
        <end position="708"/>
    </location>
</feature>
<dbReference type="Proteomes" id="UP001596001">
    <property type="component" value="Unassembled WGS sequence"/>
</dbReference>
<dbReference type="SUPFAM" id="SSF55073">
    <property type="entry name" value="Nucleotide cyclase"/>
    <property type="match status" value="1"/>
</dbReference>
<keyword evidence="1" id="KW-0812">Transmembrane</keyword>
<dbReference type="RefSeq" id="WP_382433207.1">
    <property type="nucleotide sequence ID" value="NZ_JBHSHJ010000009.1"/>
</dbReference>
<reference evidence="6" key="1">
    <citation type="journal article" date="2019" name="Int. J. Syst. Evol. Microbiol.">
        <title>The Global Catalogue of Microorganisms (GCM) 10K type strain sequencing project: providing services to taxonomists for standard genome sequencing and annotation.</title>
        <authorList>
            <consortium name="The Broad Institute Genomics Platform"/>
            <consortium name="The Broad Institute Genome Sequencing Center for Infectious Disease"/>
            <person name="Wu L."/>
            <person name="Ma J."/>
        </authorList>
    </citation>
    <scope>NUCLEOTIDE SEQUENCE [LARGE SCALE GENOMIC DNA]</scope>
    <source>
        <strain evidence="6">CCUG 49452</strain>
    </source>
</reference>
<dbReference type="NCBIfam" id="TIGR00254">
    <property type="entry name" value="GGDEF"/>
    <property type="match status" value="1"/>
</dbReference>
<dbReference type="PROSITE" id="PS50883">
    <property type="entry name" value="EAL"/>
    <property type="match status" value="1"/>
</dbReference>
<dbReference type="InterPro" id="IPR035919">
    <property type="entry name" value="EAL_sf"/>
</dbReference>
<dbReference type="CDD" id="cd01948">
    <property type="entry name" value="EAL"/>
    <property type="match status" value="1"/>
</dbReference>
<comment type="caution">
    <text evidence="5">The sequence shown here is derived from an EMBL/GenBank/DDBJ whole genome shotgun (WGS) entry which is preliminary data.</text>
</comment>
<dbReference type="CDD" id="cd18773">
    <property type="entry name" value="PDC1_HK_sensor"/>
    <property type="match status" value="1"/>
</dbReference>
<dbReference type="InterPro" id="IPR029016">
    <property type="entry name" value="GAF-like_dom_sf"/>
</dbReference>
<dbReference type="Pfam" id="PF00672">
    <property type="entry name" value="HAMP"/>
    <property type="match status" value="1"/>
</dbReference>
<evidence type="ECO:0000259" key="2">
    <source>
        <dbReference type="PROSITE" id="PS50883"/>
    </source>
</evidence>